<reference evidence="13" key="1">
    <citation type="journal article" date="2014" name="Front. Microbiol.">
        <title>High frequency of phylogenetically diverse reductive dehalogenase-homologous genes in deep subseafloor sedimentary metagenomes.</title>
        <authorList>
            <person name="Kawai M."/>
            <person name="Futagami T."/>
            <person name="Toyoda A."/>
            <person name="Takaki Y."/>
            <person name="Nishi S."/>
            <person name="Hori S."/>
            <person name="Arai W."/>
            <person name="Tsubouchi T."/>
            <person name="Morono Y."/>
            <person name="Uchiyama I."/>
            <person name="Ito T."/>
            <person name="Fujiyama A."/>
            <person name="Inagaki F."/>
            <person name="Takami H."/>
        </authorList>
    </citation>
    <scope>NUCLEOTIDE SEQUENCE</scope>
    <source>
        <strain evidence="13">Expedition CK06-06</strain>
    </source>
</reference>
<evidence type="ECO:0000256" key="1">
    <source>
        <dbReference type="ARBA" id="ARBA00004496"/>
    </source>
</evidence>
<dbReference type="Gene3D" id="3.90.870.10">
    <property type="entry name" value="DHBP synthase"/>
    <property type="match status" value="1"/>
</dbReference>
<evidence type="ECO:0000256" key="9">
    <source>
        <dbReference type="ARBA" id="ARBA00022840"/>
    </source>
</evidence>
<dbReference type="PANTHER" id="PTHR17490:SF16">
    <property type="entry name" value="THREONYLCARBAMOYL-AMP SYNTHASE"/>
    <property type="match status" value="1"/>
</dbReference>
<sequence>MITLQEQVEKGVKILKAGGIVAFPTDTVYGLGADISNSEAVEGIYEAKKRPRHLPLPFTY</sequence>
<keyword evidence="5" id="KW-0808">Transferase</keyword>
<protein>
    <recommendedName>
        <fullName evidence="10">L-threonylcarbamoyladenylate synthase</fullName>
        <ecNumber evidence="3">2.7.7.87</ecNumber>
    </recommendedName>
    <alternativeName>
        <fullName evidence="10">L-threonylcarbamoyladenylate synthase</fullName>
    </alternativeName>
</protein>
<keyword evidence="7" id="KW-0548">Nucleotidyltransferase</keyword>
<dbReference type="InterPro" id="IPR006070">
    <property type="entry name" value="Sua5-like_dom"/>
</dbReference>
<dbReference type="GO" id="GO:0061710">
    <property type="term" value="F:L-threonylcarbamoyladenylate synthase"/>
    <property type="evidence" value="ECO:0007669"/>
    <property type="project" value="UniProtKB-EC"/>
</dbReference>
<feature type="domain" description="YrdC-like" evidence="12">
    <location>
        <begin position="5"/>
        <end position="60"/>
    </location>
</feature>
<organism evidence="13">
    <name type="scientific">marine sediment metagenome</name>
    <dbReference type="NCBI Taxonomy" id="412755"/>
    <lineage>
        <taxon>unclassified sequences</taxon>
        <taxon>metagenomes</taxon>
        <taxon>ecological metagenomes</taxon>
    </lineage>
</organism>
<evidence type="ECO:0000256" key="3">
    <source>
        <dbReference type="ARBA" id="ARBA00012584"/>
    </source>
</evidence>
<gene>
    <name evidence="13" type="ORF">S06H3_57213</name>
</gene>
<dbReference type="EC" id="2.7.7.87" evidence="3"/>
<evidence type="ECO:0000256" key="2">
    <source>
        <dbReference type="ARBA" id="ARBA00007663"/>
    </source>
</evidence>
<keyword evidence="6" id="KW-0819">tRNA processing</keyword>
<keyword evidence="8" id="KW-0547">Nucleotide-binding</keyword>
<dbReference type="GO" id="GO:0005737">
    <property type="term" value="C:cytoplasm"/>
    <property type="evidence" value="ECO:0007669"/>
    <property type="project" value="UniProtKB-SubCell"/>
</dbReference>
<dbReference type="AlphaFoldDB" id="X1PNK1"/>
<accession>X1PNK1</accession>
<evidence type="ECO:0000256" key="8">
    <source>
        <dbReference type="ARBA" id="ARBA00022741"/>
    </source>
</evidence>
<dbReference type="Pfam" id="PF01300">
    <property type="entry name" value="Sua5_yciO_yrdC"/>
    <property type="match status" value="1"/>
</dbReference>
<dbReference type="InterPro" id="IPR050156">
    <property type="entry name" value="TC-AMP_synthase_SUA5"/>
</dbReference>
<keyword evidence="9" id="KW-0067">ATP-binding</keyword>
<comment type="subcellular location">
    <subcellularLocation>
        <location evidence="1">Cytoplasm</location>
    </subcellularLocation>
</comment>
<comment type="caution">
    <text evidence="13">The sequence shown here is derived from an EMBL/GenBank/DDBJ whole genome shotgun (WGS) entry which is preliminary data.</text>
</comment>
<comment type="catalytic activity">
    <reaction evidence="11">
        <text>L-threonine + hydrogencarbonate + ATP = L-threonylcarbamoyladenylate + diphosphate + H2O</text>
        <dbReference type="Rhea" id="RHEA:36407"/>
        <dbReference type="ChEBI" id="CHEBI:15377"/>
        <dbReference type="ChEBI" id="CHEBI:17544"/>
        <dbReference type="ChEBI" id="CHEBI:30616"/>
        <dbReference type="ChEBI" id="CHEBI:33019"/>
        <dbReference type="ChEBI" id="CHEBI:57926"/>
        <dbReference type="ChEBI" id="CHEBI:73682"/>
        <dbReference type="EC" id="2.7.7.87"/>
    </reaction>
</comment>
<evidence type="ECO:0000256" key="6">
    <source>
        <dbReference type="ARBA" id="ARBA00022694"/>
    </source>
</evidence>
<dbReference type="SUPFAM" id="SSF55821">
    <property type="entry name" value="YrdC/RibB"/>
    <property type="match status" value="1"/>
</dbReference>
<dbReference type="GO" id="GO:0006450">
    <property type="term" value="P:regulation of translational fidelity"/>
    <property type="evidence" value="ECO:0007669"/>
    <property type="project" value="TreeGrafter"/>
</dbReference>
<dbReference type="PROSITE" id="PS51163">
    <property type="entry name" value="YRDC"/>
    <property type="match status" value="1"/>
</dbReference>
<proteinExistence type="inferred from homology"/>
<dbReference type="PANTHER" id="PTHR17490">
    <property type="entry name" value="SUA5"/>
    <property type="match status" value="1"/>
</dbReference>
<evidence type="ECO:0000313" key="13">
    <source>
        <dbReference type="EMBL" id="GAI57877.1"/>
    </source>
</evidence>
<dbReference type="GO" id="GO:0003725">
    <property type="term" value="F:double-stranded RNA binding"/>
    <property type="evidence" value="ECO:0007669"/>
    <property type="project" value="InterPro"/>
</dbReference>
<keyword evidence="4" id="KW-0963">Cytoplasm</keyword>
<dbReference type="InterPro" id="IPR017945">
    <property type="entry name" value="DHBP_synth_RibB-like_a/b_dom"/>
</dbReference>
<evidence type="ECO:0000256" key="10">
    <source>
        <dbReference type="ARBA" id="ARBA00029774"/>
    </source>
</evidence>
<dbReference type="GO" id="GO:0005524">
    <property type="term" value="F:ATP binding"/>
    <property type="evidence" value="ECO:0007669"/>
    <property type="project" value="UniProtKB-KW"/>
</dbReference>
<evidence type="ECO:0000256" key="5">
    <source>
        <dbReference type="ARBA" id="ARBA00022679"/>
    </source>
</evidence>
<evidence type="ECO:0000256" key="7">
    <source>
        <dbReference type="ARBA" id="ARBA00022695"/>
    </source>
</evidence>
<dbReference type="GO" id="GO:0000049">
    <property type="term" value="F:tRNA binding"/>
    <property type="evidence" value="ECO:0007669"/>
    <property type="project" value="TreeGrafter"/>
</dbReference>
<evidence type="ECO:0000256" key="11">
    <source>
        <dbReference type="ARBA" id="ARBA00048366"/>
    </source>
</evidence>
<name>X1PNK1_9ZZZZ</name>
<dbReference type="GO" id="GO:0008033">
    <property type="term" value="P:tRNA processing"/>
    <property type="evidence" value="ECO:0007669"/>
    <property type="project" value="UniProtKB-KW"/>
</dbReference>
<comment type="similarity">
    <text evidence="2">Belongs to the SUA5 family.</text>
</comment>
<dbReference type="EMBL" id="BARV01036900">
    <property type="protein sequence ID" value="GAI57877.1"/>
    <property type="molecule type" value="Genomic_DNA"/>
</dbReference>
<evidence type="ECO:0000256" key="4">
    <source>
        <dbReference type="ARBA" id="ARBA00022490"/>
    </source>
</evidence>
<evidence type="ECO:0000259" key="12">
    <source>
        <dbReference type="PROSITE" id="PS51163"/>
    </source>
</evidence>